<dbReference type="HOGENOM" id="CLU_021126_0_1_9"/>
<keyword evidence="2" id="KW-0813">Transport</keyword>
<dbReference type="PANTHER" id="PTHR13414:SF9">
    <property type="entry name" value="PROTON-COUPLED ZINC ANTIPORTER SLC30A9, MITOCHONDRIAL"/>
    <property type="match status" value="1"/>
</dbReference>
<feature type="transmembrane region" description="Helical" evidence="6">
    <location>
        <begin position="71"/>
        <end position="88"/>
    </location>
</feature>
<dbReference type="GO" id="GO:0016020">
    <property type="term" value="C:membrane"/>
    <property type="evidence" value="ECO:0007669"/>
    <property type="project" value="UniProtKB-SubCell"/>
</dbReference>
<evidence type="ECO:0000313" key="9">
    <source>
        <dbReference type="Proteomes" id="UP000003732"/>
    </source>
</evidence>
<dbReference type="Pfam" id="PF01545">
    <property type="entry name" value="Cation_efflux"/>
    <property type="match status" value="1"/>
</dbReference>
<evidence type="ECO:0000256" key="3">
    <source>
        <dbReference type="ARBA" id="ARBA00022692"/>
    </source>
</evidence>
<evidence type="ECO:0000256" key="4">
    <source>
        <dbReference type="ARBA" id="ARBA00022989"/>
    </source>
</evidence>
<sequence length="305" mass="33633">MGSVTAALLANLVVAISKFVAFLFSGSTAMMNESIHSLVDCGNQVLLLIGDKKSKNLASSTHPFGETRAKYFYSTVVAMMLFFGGGALGIMEAIKKIAEGNHSIENPYLVLIVLVFGVIVEGSSLRVAFKEIKELNNDNLPILKFLRESRQSEIIIVFAEDFCAVVGLAMAFIGTILSMVTHNSFYDTFSGLLIGIMLCLVAVLLAKEFYGLLIGESVTDTDLKIIESAFEYPDVQRVIDIKTIHLSAIDILITAKIELTENHITKSSHLINQIEATIRQGLTDKKAYIYIELDQFDENYSRPFI</sequence>
<dbReference type="NCBIfam" id="TIGR01297">
    <property type="entry name" value="CDF"/>
    <property type="match status" value="1"/>
</dbReference>
<feature type="domain" description="Cation efflux protein transmembrane" evidence="7">
    <location>
        <begin position="4"/>
        <end position="211"/>
    </location>
</feature>
<dbReference type="GO" id="GO:0008324">
    <property type="term" value="F:monoatomic cation transmembrane transporter activity"/>
    <property type="evidence" value="ECO:0007669"/>
    <property type="project" value="InterPro"/>
</dbReference>
<accession>F1YXW2</accession>
<reference evidence="8 9" key="1">
    <citation type="submission" date="2011-02" db="EMBL/GenBank/DDBJ databases">
        <authorList>
            <person name="Stanhope M.J."/>
            <person name="Durkin A.S."/>
            <person name="Hostetler J."/>
            <person name="Kim M."/>
            <person name="Radune D."/>
            <person name="Singh I."/>
            <person name="Town C.D."/>
        </authorList>
    </citation>
    <scope>NUCLEOTIDE SEQUENCE [LARGE SCALE GENOMIC DNA]</scope>
    <source>
        <strain evidence="8 9">NCFD 2020</strain>
    </source>
</reference>
<gene>
    <name evidence="8" type="ORF">SPB_0158</name>
</gene>
<dbReference type="GeneID" id="61419868"/>
<dbReference type="Proteomes" id="UP000003732">
    <property type="component" value="Unassembled WGS sequence"/>
</dbReference>
<proteinExistence type="predicted"/>
<evidence type="ECO:0000256" key="6">
    <source>
        <dbReference type="SAM" id="Phobius"/>
    </source>
</evidence>
<name>F1YXW2_9STRE</name>
<dbReference type="eggNOG" id="COG0053">
    <property type="taxonomic scope" value="Bacteria"/>
</dbReference>
<evidence type="ECO:0000256" key="1">
    <source>
        <dbReference type="ARBA" id="ARBA00004141"/>
    </source>
</evidence>
<dbReference type="InterPro" id="IPR040177">
    <property type="entry name" value="SLC30A9"/>
</dbReference>
<dbReference type="InterPro" id="IPR027469">
    <property type="entry name" value="Cation_efflux_TMD_sf"/>
</dbReference>
<keyword evidence="4 6" id="KW-1133">Transmembrane helix</keyword>
<organism evidence="8 9">
    <name type="scientific">Streptococcus parauberis NCFD 2020</name>
    <dbReference type="NCBI Taxonomy" id="873447"/>
    <lineage>
        <taxon>Bacteria</taxon>
        <taxon>Bacillati</taxon>
        <taxon>Bacillota</taxon>
        <taxon>Bacilli</taxon>
        <taxon>Lactobacillales</taxon>
        <taxon>Streptococcaceae</taxon>
        <taxon>Streptococcus</taxon>
    </lineage>
</organism>
<protein>
    <submittedName>
        <fullName evidence="8">Cation diffusion facilitator family transporter</fullName>
    </submittedName>
</protein>
<feature type="transmembrane region" description="Helical" evidence="6">
    <location>
        <begin position="189"/>
        <end position="206"/>
    </location>
</feature>
<feature type="transmembrane region" description="Helical" evidence="6">
    <location>
        <begin position="6"/>
        <end position="24"/>
    </location>
</feature>
<dbReference type="InterPro" id="IPR058533">
    <property type="entry name" value="Cation_efflux_TM"/>
</dbReference>
<dbReference type="AlphaFoldDB" id="F1YXW2"/>
<evidence type="ECO:0000256" key="5">
    <source>
        <dbReference type="ARBA" id="ARBA00023136"/>
    </source>
</evidence>
<dbReference type="InterPro" id="IPR002524">
    <property type="entry name" value="Cation_efflux"/>
</dbReference>
<comment type="subcellular location">
    <subcellularLocation>
        <location evidence="1">Membrane</location>
        <topology evidence="1">Multi-pass membrane protein</topology>
    </subcellularLocation>
</comment>
<evidence type="ECO:0000259" key="7">
    <source>
        <dbReference type="Pfam" id="PF01545"/>
    </source>
</evidence>
<dbReference type="Gene3D" id="1.20.1510.10">
    <property type="entry name" value="Cation efflux protein transmembrane domain"/>
    <property type="match status" value="1"/>
</dbReference>
<dbReference type="EMBL" id="AEUT02000001">
    <property type="protein sequence ID" value="EGE53551.1"/>
    <property type="molecule type" value="Genomic_DNA"/>
</dbReference>
<feature type="transmembrane region" description="Helical" evidence="6">
    <location>
        <begin position="108"/>
        <end position="129"/>
    </location>
</feature>
<dbReference type="RefSeq" id="WP_003103359.1">
    <property type="nucleotide sequence ID" value="NZ_AEUT02000001.1"/>
</dbReference>
<feature type="transmembrane region" description="Helical" evidence="6">
    <location>
        <begin position="154"/>
        <end position="177"/>
    </location>
</feature>
<keyword evidence="3 6" id="KW-0812">Transmembrane</keyword>
<keyword evidence="5 6" id="KW-0472">Membrane</keyword>
<evidence type="ECO:0000256" key="2">
    <source>
        <dbReference type="ARBA" id="ARBA00022448"/>
    </source>
</evidence>
<dbReference type="GO" id="GO:0006829">
    <property type="term" value="P:zinc ion transport"/>
    <property type="evidence" value="ECO:0007669"/>
    <property type="project" value="InterPro"/>
</dbReference>
<dbReference type="SUPFAM" id="SSF161111">
    <property type="entry name" value="Cation efflux protein transmembrane domain-like"/>
    <property type="match status" value="1"/>
</dbReference>
<comment type="caution">
    <text evidence="8">The sequence shown here is derived from an EMBL/GenBank/DDBJ whole genome shotgun (WGS) entry which is preliminary data.</text>
</comment>
<evidence type="ECO:0000313" key="8">
    <source>
        <dbReference type="EMBL" id="EGE53551.1"/>
    </source>
</evidence>
<dbReference type="PANTHER" id="PTHR13414">
    <property type="entry name" value="HUEL-CATION TRANSPORTER"/>
    <property type="match status" value="1"/>
</dbReference>